<dbReference type="Pfam" id="PF10317">
    <property type="entry name" value="7TM_GPCR_Srd"/>
    <property type="match status" value="1"/>
</dbReference>
<evidence type="ECO:0008006" key="10">
    <source>
        <dbReference type="Google" id="ProtNLM"/>
    </source>
</evidence>
<keyword evidence="5 6" id="KW-0472">Membrane</keyword>
<proteinExistence type="inferred from homology"/>
<feature type="transmembrane region" description="Helical" evidence="6">
    <location>
        <begin position="41"/>
        <end position="60"/>
    </location>
</feature>
<feature type="transmembrane region" description="Helical" evidence="6">
    <location>
        <begin position="80"/>
        <end position="111"/>
    </location>
</feature>
<evidence type="ECO:0000313" key="7">
    <source>
        <dbReference type="EMBL" id="GMR62664.1"/>
    </source>
</evidence>
<keyword evidence="4 6" id="KW-1133">Transmembrane helix</keyword>
<protein>
    <recommendedName>
        <fullName evidence="10">G protein-coupled receptor</fullName>
    </recommendedName>
</protein>
<name>A0AAN5DIF9_9BILA</name>
<comment type="subcellular location">
    <subcellularLocation>
        <location evidence="1">Membrane</location>
        <topology evidence="1">Multi-pass membrane protein</topology>
    </subcellularLocation>
</comment>
<dbReference type="PANTHER" id="PTHR22945:SF40">
    <property type="entry name" value="SERPENTINE RECEPTOR, CLASS D (DELTA)-RELATED"/>
    <property type="match status" value="1"/>
</dbReference>
<dbReference type="GO" id="GO:0016020">
    <property type="term" value="C:membrane"/>
    <property type="evidence" value="ECO:0007669"/>
    <property type="project" value="UniProtKB-SubCell"/>
</dbReference>
<keyword evidence="9" id="KW-1185">Reference proteome</keyword>
<organism evidence="7 9">
    <name type="scientific">Pristionchus mayeri</name>
    <dbReference type="NCBI Taxonomy" id="1317129"/>
    <lineage>
        <taxon>Eukaryota</taxon>
        <taxon>Metazoa</taxon>
        <taxon>Ecdysozoa</taxon>
        <taxon>Nematoda</taxon>
        <taxon>Chromadorea</taxon>
        <taxon>Rhabditida</taxon>
        <taxon>Rhabditina</taxon>
        <taxon>Diplogasteromorpha</taxon>
        <taxon>Diplogasteroidea</taxon>
        <taxon>Neodiplogasteridae</taxon>
        <taxon>Pristionchus</taxon>
    </lineage>
</organism>
<dbReference type="PANTHER" id="PTHR22945">
    <property type="entry name" value="SERPENTINE RECEPTOR, CLASS D DELTA"/>
    <property type="match status" value="1"/>
</dbReference>
<reference evidence="9" key="1">
    <citation type="submission" date="2022-10" db="EMBL/GenBank/DDBJ databases">
        <title>Genome assembly of Pristionchus species.</title>
        <authorList>
            <person name="Yoshida K."/>
            <person name="Sommer R.J."/>
        </authorList>
    </citation>
    <scope>NUCLEOTIDE SEQUENCE [LARGE SCALE GENOMIC DNA]</scope>
    <source>
        <strain evidence="8 9">RS5460</strain>
    </source>
</reference>
<feature type="transmembrane region" description="Helical" evidence="6">
    <location>
        <begin position="6"/>
        <end position="29"/>
    </location>
</feature>
<evidence type="ECO:0000256" key="1">
    <source>
        <dbReference type="ARBA" id="ARBA00004141"/>
    </source>
</evidence>
<sequence length="112" mass="12568">MAVSLHFFLHYFIVIFGFTANAASIVVILRKTPRALQEYSVLLLNLAVVELLSVLNHFIFDGRFFYSSTTTLYISSGPCHVISGSFCSFLSATMNVVMMHSTALVGLSFWYR</sequence>
<keyword evidence="3 6" id="KW-0812">Transmembrane</keyword>
<dbReference type="EMBL" id="BTRK01000006">
    <property type="protein sequence ID" value="GMR62667.1"/>
    <property type="molecule type" value="Genomic_DNA"/>
</dbReference>
<reference evidence="7" key="2">
    <citation type="submission" date="2023-06" db="EMBL/GenBank/DDBJ databases">
        <title>Genome assembly of Pristionchus species.</title>
        <authorList>
            <person name="Yoshida K."/>
            <person name="Sommer R.J."/>
        </authorList>
    </citation>
    <scope>NUCLEOTIDE SEQUENCE</scope>
    <source>
        <strain evidence="7 9">RS5460</strain>
    </source>
</reference>
<evidence type="ECO:0000313" key="9">
    <source>
        <dbReference type="Proteomes" id="UP001328107"/>
    </source>
</evidence>
<dbReference type="SUPFAM" id="SSF81321">
    <property type="entry name" value="Family A G protein-coupled receptor-like"/>
    <property type="match status" value="1"/>
</dbReference>
<accession>A0AAN5DIF9</accession>
<dbReference type="InterPro" id="IPR050920">
    <property type="entry name" value="Nematode_rcpt-like_delta"/>
</dbReference>
<evidence type="ECO:0000256" key="3">
    <source>
        <dbReference type="ARBA" id="ARBA00022692"/>
    </source>
</evidence>
<comment type="similarity">
    <text evidence="2">Belongs to the nematode receptor-like protein srd family.</text>
</comment>
<dbReference type="InterPro" id="IPR019421">
    <property type="entry name" value="7TM_GPCR_serpentine_rcpt_Srd"/>
</dbReference>
<feature type="non-terminal residue" evidence="7">
    <location>
        <position position="112"/>
    </location>
</feature>
<dbReference type="EMBL" id="BTRK01000006">
    <property type="protein sequence ID" value="GMR62664.1"/>
    <property type="molecule type" value="Genomic_DNA"/>
</dbReference>
<gene>
    <name evidence="7" type="ORF">PMAYCL1PPCAC_32859</name>
    <name evidence="8" type="ORF">PMAYCL1PPCAC_32862</name>
</gene>
<dbReference type="AlphaFoldDB" id="A0AAN5DIF9"/>
<evidence type="ECO:0000256" key="4">
    <source>
        <dbReference type="ARBA" id="ARBA00022989"/>
    </source>
</evidence>
<dbReference type="Proteomes" id="UP001328107">
    <property type="component" value="Unassembled WGS sequence"/>
</dbReference>
<evidence type="ECO:0000256" key="6">
    <source>
        <dbReference type="SAM" id="Phobius"/>
    </source>
</evidence>
<comment type="caution">
    <text evidence="7">The sequence shown here is derived from an EMBL/GenBank/DDBJ whole genome shotgun (WGS) entry which is preliminary data.</text>
</comment>
<evidence type="ECO:0000256" key="2">
    <source>
        <dbReference type="ARBA" id="ARBA00009166"/>
    </source>
</evidence>
<evidence type="ECO:0000313" key="8">
    <source>
        <dbReference type="EMBL" id="GMR62667.1"/>
    </source>
</evidence>
<evidence type="ECO:0000256" key="5">
    <source>
        <dbReference type="ARBA" id="ARBA00023136"/>
    </source>
</evidence>